<keyword evidence="4 7" id="KW-0472">Membrane</keyword>
<feature type="compositionally biased region" description="Basic residues" evidence="6">
    <location>
        <begin position="316"/>
        <end position="329"/>
    </location>
</feature>
<name>A0AB34FVZ2_9HYPO</name>
<dbReference type="AlphaFoldDB" id="A0AB34FVZ2"/>
<evidence type="ECO:0000256" key="5">
    <source>
        <dbReference type="ARBA" id="ARBA00038359"/>
    </source>
</evidence>
<dbReference type="EMBL" id="JAQHRD010000003">
    <property type="protein sequence ID" value="KAJ6443608.1"/>
    <property type="molecule type" value="Genomic_DNA"/>
</dbReference>
<feature type="transmembrane region" description="Helical" evidence="7">
    <location>
        <begin position="46"/>
        <end position="64"/>
    </location>
</feature>
<feature type="transmembrane region" description="Helical" evidence="7">
    <location>
        <begin position="141"/>
        <end position="164"/>
    </location>
</feature>
<evidence type="ECO:0000256" key="3">
    <source>
        <dbReference type="ARBA" id="ARBA00022989"/>
    </source>
</evidence>
<accession>A0AB34FVZ2</accession>
<comment type="similarity">
    <text evidence="5">Belongs to the SAT4 family.</text>
</comment>
<feature type="region of interest" description="Disordered" evidence="6">
    <location>
        <begin position="294"/>
        <end position="370"/>
    </location>
</feature>
<evidence type="ECO:0000256" key="4">
    <source>
        <dbReference type="ARBA" id="ARBA00023136"/>
    </source>
</evidence>
<feature type="transmembrane region" description="Helical" evidence="7">
    <location>
        <begin position="107"/>
        <end position="129"/>
    </location>
</feature>
<feature type="region of interest" description="Disordered" evidence="6">
    <location>
        <begin position="1"/>
        <end position="26"/>
    </location>
</feature>
<keyword evidence="2 7" id="KW-0812">Transmembrane</keyword>
<feature type="transmembrane region" description="Helical" evidence="7">
    <location>
        <begin position="217"/>
        <end position="235"/>
    </location>
</feature>
<evidence type="ECO:0000256" key="7">
    <source>
        <dbReference type="SAM" id="Phobius"/>
    </source>
</evidence>
<keyword evidence="3 7" id="KW-1133">Transmembrane helix</keyword>
<evidence type="ECO:0000259" key="8">
    <source>
        <dbReference type="Pfam" id="PF20684"/>
    </source>
</evidence>
<dbReference type="GO" id="GO:0016020">
    <property type="term" value="C:membrane"/>
    <property type="evidence" value="ECO:0007669"/>
    <property type="project" value="UniProtKB-SubCell"/>
</dbReference>
<comment type="subcellular location">
    <subcellularLocation>
        <location evidence="1">Membrane</location>
        <topology evidence="1">Multi-pass membrane protein</topology>
    </subcellularLocation>
</comment>
<dbReference type="Proteomes" id="UP001163105">
    <property type="component" value="Unassembled WGS sequence"/>
</dbReference>
<feature type="domain" description="Rhodopsin" evidence="8">
    <location>
        <begin position="66"/>
        <end position="280"/>
    </location>
</feature>
<evidence type="ECO:0000256" key="6">
    <source>
        <dbReference type="SAM" id="MobiDB-lite"/>
    </source>
</evidence>
<feature type="transmembrane region" description="Helical" evidence="7">
    <location>
        <begin position="185"/>
        <end position="205"/>
    </location>
</feature>
<evidence type="ECO:0000256" key="1">
    <source>
        <dbReference type="ARBA" id="ARBA00004141"/>
    </source>
</evidence>
<dbReference type="PANTHER" id="PTHR33048">
    <property type="entry name" value="PTH11-LIKE INTEGRAL MEMBRANE PROTEIN (AFU_ORTHOLOGUE AFUA_5G11245)"/>
    <property type="match status" value="1"/>
</dbReference>
<feature type="compositionally biased region" description="Pro residues" evidence="6">
    <location>
        <begin position="8"/>
        <end position="23"/>
    </location>
</feature>
<gene>
    <name evidence="9" type="ORF">O9K51_04787</name>
</gene>
<keyword evidence="10" id="KW-1185">Reference proteome</keyword>
<dbReference type="InterPro" id="IPR049326">
    <property type="entry name" value="Rhodopsin_dom_fungi"/>
</dbReference>
<feature type="compositionally biased region" description="Basic and acidic residues" evidence="6">
    <location>
        <begin position="337"/>
        <end position="354"/>
    </location>
</feature>
<dbReference type="Pfam" id="PF20684">
    <property type="entry name" value="Fung_rhodopsin"/>
    <property type="match status" value="1"/>
</dbReference>
<evidence type="ECO:0000313" key="10">
    <source>
        <dbReference type="Proteomes" id="UP001163105"/>
    </source>
</evidence>
<evidence type="ECO:0000313" key="9">
    <source>
        <dbReference type="EMBL" id="KAJ6443608.1"/>
    </source>
</evidence>
<dbReference type="PANTHER" id="PTHR33048:SF47">
    <property type="entry name" value="INTEGRAL MEMBRANE PROTEIN-RELATED"/>
    <property type="match status" value="1"/>
</dbReference>
<sequence length="370" mass="40791">MPKKLACSPPPSCPAPPPPPPPRSLIDRMDVSPAEFKAYATEDQGATLWSIVVTFTVLAQLAVVGRLCARRLKGAALAADDYLICAAVVTHRMVVSRDRQTRFYRFVFYYQIAYCITPPIIKLSLLFLYGRVFPSPRFRALLYATGGLLVVWATATLFLTVFTCHPIESFWTHEGKCMDFKMAGIGYSIVNIGTDFAVWLMPIPIMWRVQLPLAQKIALSIIFLLGLFDCGAALGRPISMLAKQKEDTTWEFASGVKWGIIEICTGIICTCLPAMRTIFSFAWASGFGRTYSHGRSAVRSSPRPNTNGGGGDHHAGHSRGLKSSHHHYPAAHGPSIGDERCLTTNSEETRRASDIDVELMSMSGKTEEVR</sequence>
<proteinExistence type="inferred from homology"/>
<dbReference type="InterPro" id="IPR052337">
    <property type="entry name" value="SAT4-like"/>
</dbReference>
<protein>
    <recommendedName>
        <fullName evidence="8">Rhodopsin domain-containing protein</fullName>
    </recommendedName>
</protein>
<reference evidence="9" key="1">
    <citation type="submission" date="2023-01" db="EMBL/GenBank/DDBJ databases">
        <title>The growth and conidiation of Purpureocillium lavendulum are regulated by nitrogen source and histone H3K14 acetylation.</title>
        <authorList>
            <person name="Tang P."/>
            <person name="Han J."/>
            <person name="Zhang C."/>
            <person name="Tang P."/>
            <person name="Qi F."/>
            <person name="Zhang K."/>
            <person name="Liang L."/>
        </authorList>
    </citation>
    <scope>NUCLEOTIDE SEQUENCE</scope>
    <source>
        <strain evidence="9">YMF1.00683</strain>
    </source>
</reference>
<evidence type="ECO:0000256" key="2">
    <source>
        <dbReference type="ARBA" id="ARBA00022692"/>
    </source>
</evidence>
<comment type="caution">
    <text evidence="9">The sequence shown here is derived from an EMBL/GenBank/DDBJ whole genome shotgun (WGS) entry which is preliminary data.</text>
</comment>
<organism evidence="9 10">
    <name type="scientific">Purpureocillium lavendulum</name>
    <dbReference type="NCBI Taxonomy" id="1247861"/>
    <lineage>
        <taxon>Eukaryota</taxon>
        <taxon>Fungi</taxon>
        <taxon>Dikarya</taxon>
        <taxon>Ascomycota</taxon>
        <taxon>Pezizomycotina</taxon>
        <taxon>Sordariomycetes</taxon>
        <taxon>Hypocreomycetidae</taxon>
        <taxon>Hypocreales</taxon>
        <taxon>Ophiocordycipitaceae</taxon>
        <taxon>Purpureocillium</taxon>
    </lineage>
</organism>